<comment type="caution">
    <text evidence="2">The sequence shown here is derived from an EMBL/GenBank/DDBJ whole genome shotgun (WGS) entry which is preliminary data.</text>
</comment>
<dbReference type="InterPro" id="IPR045455">
    <property type="entry name" value="NrS-1_pol-like_helicase"/>
</dbReference>
<reference evidence="2" key="1">
    <citation type="submission" date="2023-04" db="EMBL/GenBank/DDBJ databases">
        <title>Phytophthora lilii NBRC 32176.</title>
        <authorList>
            <person name="Ichikawa N."/>
            <person name="Sato H."/>
            <person name="Tonouchi N."/>
        </authorList>
    </citation>
    <scope>NUCLEOTIDE SEQUENCE</scope>
    <source>
        <strain evidence="2">NBRC 32176</strain>
    </source>
</reference>
<dbReference type="EMBL" id="BSXW01002859">
    <property type="protein sequence ID" value="GMF44050.1"/>
    <property type="molecule type" value="Genomic_DNA"/>
</dbReference>
<evidence type="ECO:0000259" key="1">
    <source>
        <dbReference type="Pfam" id="PF19263"/>
    </source>
</evidence>
<feature type="domain" description="NrS-1 polymerase-like helicase" evidence="1">
    <location>
        <begin position="2"/>
        <end position="36"/>
    </location>
</feature>
<proteinExistence type="predicted"/>
<evidence type="ECO:0000313" key="2">
    <source>
        <dbReference type="EMBL" id="GMF44050.1"/>
    </source>
</evidence>
<organism evidence="2 3">
    <name type="scientific">Phytophthora lilii</name>
    <dbReference type="NCBI Taxonomy" id="2077276"/>
    <lineage>
        <taxon>Eukaryota</taxon>
        <taxon>Sar</taxon>
        <taxon>Stramenopiles</taxon>
        <taxon>Oomycota</taxon>
        <taxon>Peronosporomycetes</taxon>
        <taxon>Peronosporales</taxon>
        <taxon>Peronosporaceae</taxon>
        <taxon>Phytophthora</taxon>
    </lineage>
</organism>
<protein>
    <submittedName>
        <fullName evidence="2">Unnamed protein product</fullName>
    </submittedName>
</protein>
<keyword evidence="3" id="KW-1185">Reference proteome</keyword>
<sequence length="160" mass="18547">MNIFKSLITSDMVTIEHKGKEAFQIKDYNNHIILTNVDAGKHIFHYLINNVEIESGWNAQQMPKTEYKQELKQLQACSVIKFYLNELDRLGDDDVKDIRKTPTELYNSYKQFCENNSYKALGSMAFTKISKPHSEDSKSHGVRYKVYSHDSLLNSLSAYL</sequence>
<dbReference type="Proteomes" id="UP001165083">
    <property type="component" value="Unassembled WGS sequence"/>
</dbReference>
<name>A0A9W6XRD7_9STRA</name>
<gene>
    <name evidence="2" type="ORF">Plil01_001690600</name>
</gene>
<evidence type="ECO:0000313" key="3">
    <source>
        <dbReference type="Proteomes" id="UP001165083"/>
    </source>
</evidence>
<dbReference type="Pfam" id="PF19263">
    <property type="entry name" value="DUF5906"/>
    <property type="match status" value="1"/>
</dbReference>
<accession>A0A9W6XRD7</accession>
<dbReference type="AlphaFoldDB" id="A0A9W6XRD7"/>